<keyword evidence="1" id="KW-0812">Transmembrane</keyword>
<feature type="transmembrane region" description="Helical" evidence="1">
    <location>
        <begin position="140"/>
        <end position="161"/>
    </location>
</feature>
<accession>A0A4V3X805</accession>
<keyword evidence="2" id="KW-0732">Signal</keyword>
<feature type="transmembrane region" description="Helical" evidence="1">
    <location>
        <begin position="242"/>
        <end position="265"/>
    </location>
</feature>
<feature type="transmembrane region" description="Helical" evidence="1">
    <location>
        <begin position="105"/>
        <end position="128"/>
    </location>
</feature>
<dbReference type="OrthoDB" id="2373222at2"/>
<dbReference type="Pfam" id="PF09546">
    <property type="entry name" value="Spore_III_AE"/>
    <property type="match status" value="1"/>
</dbReference>
<dbReference type="EMBL" id="JALP01000389">
    <property type="protein sequence ID" value="THG88412.1"/>
    <property type="molecule type" value="Genomic_DNA"/>
</dbReference>
<feature type="chain" id="PRO_5039421559" evidence="2">
    <location>
        <begin position="21"/>
        <end position="400"/>
    </location>
</feature>
<dbReference type="RefSeq" id="WP_003321382.1">
    <property type="nucleotide sequence ID" value="NZ_JALP01000389.1"/>
</dbReference>
<keyword evidence="1" id="KW-0472">Membrane</keyword>
<dbReference type="Proteomes" id="UP000297014">
    <property type="component" value="Unassembled WGS sequence"/>
</dbReference>
<keyword evidence="1" id="KW-1133">Transmembrane helix</keyword>
<dbReference type="AlphaFoldDB" id="A0A4V3X805"/>
<evidence type="ECO:0000313" key="3">
    <source>
        <dbReference type="EMBL" id="THG88412.1"/>
    </source>
</evidence>
<gene>
    <name evidence="3" type="ORF">AJ85_03590</name>
</gene>
<evidence type="ECO:0000256" key="2">
    <source>
        <dbReference type="SAM" id="SignalP"/>
    </source>
</evidence>
<proteinExistence type="predicted"/>
<feature type="transmembrane region" description="Helical" evidence="1">
    <location>
        <begin position="167"/>
        <end position="189"/>
    </location>
</feature>
<evidence type="ECO:0000313" key="4">
    <source>
        <dbReference type="Proteomes" id="UP000297014"/>
    </source>
</evidence>
<feature type="transmembrane region" description="Helical" evidence="1">
    <location>
        <begin position="368"/>
        <end position="390"/>
    </location>
</feature>
<sequence length="400" mass="43815">MRVRLFFLILVMTLAAFSLSPDYIKAEEGQKQEQVPFDEQGFVEQQLQRLNLDEIVQYWEQISTEYGGYLPESQKGSLFDFLTGEKQFSFKEWGLGLVRFLFHELIVSGKLLGSLILLTIFCMILQSLQNAFEQHTISKVAYAITYLVLMIIALNSFRLAIDYAEYAVSNMTNFMVAMLPLLLALMASIGNITSAAMFHPLIIFLVHTSGLLIQYMVFPLLFLSTVLNIVSTLTDHYKVTKLAGLLRTIAVGALGVFLTVFLGVISVQGASTAVSDGLTVRTAKFIAGNFVPVVGRMFTDAADTVLSASLLLKNTVGIAGLAILLILCAFPALKVLGLAFIFSFSSAVLQPLGGGPIIECLSIIGKSIIYVFAALAIVCLMFFLAITIMISASNLSFMIR</sequence>
<dbReference type="NCBIfam" id="TIGR02829">
    <property type="entry name" value="spore_III_AE"/>
    <property type="match status" value="1"/>
</dbReference>
<evidence type="ECO:0000256" key="1">
    <source>
        <dbReference type="SAM" id="Phobius"/>
    </source>
</evidence>
<name>A0A4V3X805_ALKAL</name>
<feature type="transmembrane region" description="Helical" evidence="1">
    <location>
        <begin position="321"/>
        <end position="348"/>
    </location>
</feature>
<feature type="signal peptide" evidence="2">
    <location>
        <begin position="1"/>
        <end position="20"/>
    </location>
</feature>
<feature type="transmembrane region" description="Helical" evidence="1">
    <location>
        <begin position="201"/>
        <end position="222"/>
    </location>
</feature>
<comment type="caution">
    <text evidence="3">The sequence shown here is derived from an EMBL/GenBank/DDBJ whole genome shotgun (WGS) entry which is preliminary data.</text>
</comment>
<organism evidence="3 4">
    <name type="scientific">Alkalihalobacillus alcalophilus ATCC 27647 = CGMCC 1.3604</name>
    <dbReference type="NCBI Taxonomy" id="1218173"/>
    <lineage>
        <taxon>Bacteria</taxon>
        <taxon>Bacillati</taxon>
        <taxon>Bacillota</taxon>
        <taxon>Bacilli</taxon>
        <taxon>Bacillales</taxon>
        <taxon>Bacillaceae</taxon>
        <taxon>Alkalihalobacillus</taxon>
    </lineage>
</organism>
<dbReference type="InterPro" id="IPR014194">
    <property type="entry name" value="Spore_III_AE"/>
</dbReference>
<reference evidence="3 4" key="1">
    <citation type="submission" date="2014-01" db="EMBL/GenBank/DDBJ databases">
        <title>Draft genome sequencing of Bacillus alcalophilus CGMCC 1.3604.</title>
        <authorList>
            <person name="Yang J."/>
            <person name="Diao L."/>
            <person name="Yang S."/>
        </authorList>
    </citation>
    <scope>NUCLEOTIDE SEQUENCE [LARGE SCALE GENOMIC DNA]</scope>
    <source>
        <strain evidence="3 4">CGMCC 1.3604</strain>
    </source>
</reference>
<protein>
    <submittedName>
        <fullName evidence="3">Stage III sporulation protein AE</fullName>
    </submittedName>
</protein>